<dbReference type="RefSeq" id="WP_110936205.1">
    <property type="nucleotide sequence ID" value="NZ_KZ614146.1"/>
</dbReference>
<evidence type="ECO:0000256" key="1">
    <source>
        <dbReference type="SAM" id="Coils"/>
    </source>
</evidence>
<reference evidence="2 3" key="1">
    <citation type="submission" date="2017-10" db="EMBL/GenBank/DDBJ databases">
        <title>Bacillus sp. nov., a halophilic bacterium isolated from a Keqin Lake.</title>
        <authorList>
            <person name="Wang H."/>
        </authorList>
    </citation>
    <scope>NUCLEOTIDE SEQUENCE [LARGE SCALE GENOMIC DNA]</scope>
    <source>
        <strain evidence="2 3">KCTC 13187</strain>
    </source>
</reference>
<accession>A0A3A9KXJ3</accession>
<evidence type="ECO:0000313" key="3">
    <source>
        <dbReference type="Proteomes" id="UP000281498"/>
    </source>
</evidence>
<feature type="coiled-coil region" evidence="1">
    <location>
        <begin position="30"/>
        <end position="67"/>
    </location>
</feature>
<dbReference type="OrthoDB" id="2970412at2"/>
<dbReference type="AlphaFoldDB" id="A0A3A9KXJ3"/>
<gene>
    <name evidence="2" type="ORF">CR203_03750</name>
</gene>
<organism evidence="2 3">
    <name type="scientific">Salipaludibacillus neizhouensis</name>
    <dbReference type="NCBI Taxonomy" id="885475"/>
    <lineage>
        <taxon>Bacteria</taxon>
        <taxon>Bacillati</taxon>
        <taxon>Bacillota</taxon>
        <taxon>Bacilli</taxon>
        <taxon>Bacillales</taxon>
        <taxon>Bacillaceae</taxon>
    </lineage>
</organism>
<evidence type="ECO:0000313" key="2">
    <source>
        <dbReference type="EMBL" id="RKL69156.1"/>
    </source>
</evidence>
<keyword evidence="1" id="KW-0175">Coiled coil</keyword>
<protein>
    <submittedName>
        <fullName evidence="2">Uncharacterized protein</fullName>
    </submittedName>
</protein>
<comment type="caution">
    <text evidence="2">The sequence shown here is derived from an EMBL/GenBank/DDBJ whole genome shotgun (WGS) entry which is preliminary data.</text>
</comment>
<proteinExistence type="predicted"/>
<sequence length="170" mass="19490">MEKKTKLLIVLFTFVFAFVLVNPNVFAQGKNGLAHLVQEHTEKIAQLEDAIQNISGSNSENEVLEGEVKEALLKEVTTRIDRSSNTIDYETGEELNITDFKLDEVNGEVVLQFFLEGDYDWTFDSNGNYTLARSFAQNFIFNFDPIPKMYGVDMNYEFYQNGEQVTIFID</sequence>
<dbReference type="EMBL" id="PDOE01000001">
    <property type="protein sequence ID" value="RKL69156.1"/>
    <property type="molecule type" value="Genomic_DNA"/>
</dbReference>
<dbReference type="Proteomes" id="UP000281498">
    <property type="component" value="Unassembled WGS sequence"/>
</dbReference>
<name>A0A3A9KXJ3_9BACI</name>
<keyword evidence="3" id="KW-1185">Reference proteome</keyword>